<name>A0A543A9B3_9ACTN</name>
<sequence length="322" mass="34944">MAPSNCRDLAPFRARTPGAYPVEVDQAITPVARPEAPIDPFGPTGSDLSSDAGSSNGPIVRAERRTVSEAESRRANGPDWDRYADEYQATHGPFLGEAGFVWGPEGLTEADLGVLGDVTGKDVLELGSGACQCSRWVNTQGGRAYGLDLSGRQLQHSRRLDEQTGVVVPAVQATATDLPFADDSFDVVFCSFGALQFVSDIEHAVAETVRVLRPGGRFAFSITHPTRWMFPDDPGAEGLIAAQSYWDRTPYVEVDDETGEVSYVEHHRTLGDWVTILARAGFRITDLVEPEWPEGHERIWGGWSRTRGLLTPGTAIFGANLA</sequence>
<feature type="compositionally biased region" description="Basic and acidic residues" evidence="1">
    <location>
        <begin position="61"/>
        <end position="79"/>
    </location>
</feature>
<organism evidence="3 4">
    <name type="scientific">Nocardioides albertanoniae</name>
    <dbReference type="NCBI Taxonomy" id="1175486"/>
    <lineage>
        <taxon>Bacteria</taxon>
        <taxon>Bacillati</taxon>
        <taxon>Actinomycetota</taxon>
        <taxon>Actinomycetes</taxon>
        <taxon>Propionibacteriales</taxon>
        <taxon>Nocardioidaceae</taxon>
        <taxon>Nocardioides</taxon>
    </lineage>
</organism>
<evidence type="ECO:0000259" key="2">
    <source>
        <dbReference type="Pfam" id="PF08241"/>
    </source>
</evidence>
<proteinExistence type="predicted"/>
<dbReference type="PANTHER" id="PTHR42912">
    <property type="entry name" value="METHYLTRANSFERASE"/>
    <property type="match status" value="1"/>
</dbReference>
<keyword evidence="3" id="KW-0489">Methyltransferase</keyword>
<dbReference type="GO" id="GO:0008757">
    <property type="term" value="F:S-adenosylmethionine-dependent methyltransferase activity"/>
    <property type="evidence" value="ECO:0007669"/>
    <property type="project" value="InterPro"/>
</dbReference>
<accession>A0A543A9B3</accession>
<dbReference type="InterPro" id="IPR050508">
    <property type="entry name" value="Methyltransf_Superfamily"/>
</dbReference>
<dbReference type="SUPFAM" id="SSF53335">
    <property type="entry name" value="S-adenosyl-L-methionine-dependent methyltransferases"/>
    <property type="match status" value="1"/>
</dbReference>
<protein>
    <submittedName>
        <fullName evidence="3">Methyltransferase family protein</fullName>
    </submittedName>
</protein>
<feature type="region of interest" description="Disordered" evidence="1">
    <location>
        <begin position="28"/>
        <end position="79"/>
    </location>
</feature>
<dbReference type="PANTHER" id="PTHR42912:SF93">
    <property type="entry name" value="N6-ADENOSINE-METHYLTRANSFERASE TMT1A"/>
    <property type="match status" value="1"/>
</dbReference>
<evidence type="ECO:0000313" key="4">
    <source>
        <dbReference type="Proteomes" id="UP000320209"/>
    </source>
</evidence>
<comment type="caution">
    <text evidence="3">The sequence shown here is derived from an EMBL/GenBank/DDBJ whole genome shotgun (WGS) entry which is preliminary data.</text>
</comment>
<evidence type="ECO:0000313" key="3">
    <source>
        <dbReference type="EMBL" id="TQL69161.1"/>
    </source>
</evidence>
<keyword evidence="4" id="KW-1185">Reference proteome</keyword>
<keyword evidence="3" id="KW-0808">Transferase</keyword>
<dbReference type="Proteomes" id="UP000320209">
    <property type="component" value="Unassembled WGS sequence"/>
</dbReference>
<dbReference type="GO" id="GO:0032259">
    <property type="term" value="P:methylation"/>
    <property type="evidence" value="ECO:0007669"/>
    <property type="project" value="UniProtKB-KW"/>
</dbReference>
<feature type="compositionally biased region" description="Polar residues" evidence="1">
    <location>
        <begin position="46"/>
        <end position="57"/>
    </location>
</feature>
<dbReference type="CDD" id="cd02440">
    <property type="entry name" value="AdoMet_MTases"/>
    <property type="match status" value="1"/>
</dbReference>
<dbReference type="Pfam" id="PF08241">
    <property type="entry name" value="Methyltransf_11"/>
    <property type="match status" value="1"/>
</dbReference>
<reference evidence="3 4" key="1">
    <citation type="submission" date="2019-06" db="EMBL/GenBank/DDBJ databases">
        <title>Sequencing the genomes of 1000 actinobacteria strains.</title>
        <authorList>
            <person name="Klenk H.-P."/>
        </authorList>
    </citation>
    <scope>NUCLEOTIDE SEQUENCE [LARGE SCALE GENOMIC DNA]</scope>
    <source>
        <strain evidence="3 4">DSM 25218</strain>
    </source>
</reference>
<gene>
    <name evidence="3" type="ORF">FB381_3063</name>
</gene>
<dbReference type="AlphaFoldDB" id="A0A543A9B3"/>
<evidence type="ECO:0000256" key="1">
    <source>
        <dbReference type="SAM" id="MobiDB-lite"/>
    </source>
</evidence>
<dbReference type="InterPro" id="IPR013216">
    <property type="entry name" value="Methyltransf_11"/>
</dbReference>
<dbReference type="EMBL" id="VFOV01000001">
    <property type="protein sequence ID" value="TQL69161.1"/>
    <property type="molecule type" value="Genomic_DNA"/>
</dbReference>
<feature type="domain" description="Methyltransferase type 11" evidence="2">
    <location>
        <begin position="124"/>
        <end position="220"/>
    </location>
</feature>
<dbReference type="Gene3D" id="3.40.50.150">
    <property type="entry name" value="Vaccinia Virus protein VP39"/>
    <property type="match status" value="1"/>
</dbReference>
<dbReference type="InterPro" id="IPR029063">
    <property type="entry name" value="SAM-dependent_MTases_sf"/>
</dbReference>